<feature type="chain" id="PRO_5012879932" description="Glycoside hydrolase family 105 protein" evidence="4">
    <location>
        <begin position="19"/>
        <end position="465"/>
    </location>
</feature>
<dbReference type="GO" id="GO:0005975">
    <property type="term" value="P:carbohydrate metabolic process"/>
    <property type="evidence" value="ECO:0007669"/>
    <property type="project" value="InterPro"/>
</dbReference>
<feature type="region of interest" description="Disordered" evidence="2">
    <location>
        <begin position="342"/>
        <end position="376"/>
    </location>
</feature>
<dbReference type="EMBL" id="KZ302201">
    <property type="protein sequence ID" value="PFH46369.1"/>
    <property type="molecule type" value="Genomic_DNA"/>
</dbReference>
<dbReference type="STRING" id="703135.A0A2A9N801"/>
<gene>
    <name evidence="5" type="ORF">AMATHDRAFT_70070</name>
</gene>
<dbReference type="PANTHER" id="PTHR41814">
    <property type="entry name" value="EXPRESSED PROTEIN"/>
    <property type="match status" value="1"/>
</dbReference>
<keyword evidence="6" id="KW-1185">Reference proteome</keyword>
<feature type="transmembrane region" description="Helical" evidence="3">
    <location>
        <begin position="442"/>
        <end position="464"/>
    </location>
</feature>
<dbReference type="Proteomes" id="UP000242287">
    <property type="component" value="Unassembled WGS sequence"/>
</dbReference>
<evidence type="ECO:0000313" key="5">
    <source>
        <dbReference type="EMBL" id="PFH46369.1"/>
    </source>
</evidence>
<sequence length="465" mass="50083">MAALVTLLMICTPVAVQCQNLTDSQVELISVSLADAAKASWELGTRAQAILSLNATGFSVYSSTSLPPPTSIEQFGDGNATGLAPLFDIARTTVLNRGASNGNVTGPQPLMKDGSAADPASIGFAVLLANWTQQDESTVDYVGAAKDQLDFLYQVVPKTSDGAFSHRVAEVQLWSDFVYMVPPFLAYYGVLTRNRTLLLEAYNQIKLYRNYLRDSHAGGLWKHVLLGASGNDEGHWSTGNAWAAAGMLRVLATFQHSEYANTLKHQQNDLAGWAIEIQNAMYTHLDNTLVFANYPDLAPDTPGNFYDASSTALLASTVYRVSLLWGEHSHLPIAERSRQALFGPSSSSATPTFTSDSPISSTSNSTASNSTTTNSTTANTVLSNMAHFTTEGYLTPVVNPHSYGREGSKSAEAQAFVVELHSAWRDWIADGAKGANGARRTMGWPVIPLYGWVAWACILLGGWLV</sequence>
<dbReference type="InterPro" id="IPR008928">
    <property type="entry name" value="6-hairpin_glycosidase_sf"/>
</dbReference>
<feature type="signal peptide" evidence="4">
    <location>
        <begin position="1"/>
        <end position="18"/>
    </location>
</feature>
<evidence type="ECO:0000256" key="1">
    <source>
        <dbReference type="ARBA" id="ARBA00022801"/>
    </source>
</evidence>
<evidence type="ECO:0000256" key="3">
    <source>
        <dbReference type="SAM" id="Phobius"/>
    </source>
</evidence>
<dbReference type="Gene3D" id="1.50.10.10">
    <property type="match status" value="1"/>
</dbReference>
<protein>
    <recommendedName>
        <fullName evidence="7">Glycoside hydrolase family 105 protein</fullName>
    </recommendedName>
</protein>
<feature type="compositionally biased region" description="Low complexity" evidence="2">
    <location>
        <begin position="344"/>
        <end position="376"/>
    </location>
</feature>
<keyword evidence="3" id="KW-0812">Transmembrane</keyword>
<dbReference type="Pfam" id="PF07470">
    <property type="entry name" value="Glyco_hydro_88"/>
    <property type="match status" value="1"/>
</dbReference>
<dbReference type="OrthoDB" id="4138492at2759"/>
<evidence type="ECO:0000313" key="6">
    <source>
        <dbReference type="Proteomes" id="UP000242287"/>
    </source>
</evidence>
<dbReference type="AlphaFoldDB" id="A0A2A9N801"/>
<keyword evidence="4" id="KW-0732">Signal</keyword>
<dbReference type="GO" id="GO:0016787">
    <property type="term" value="F:hydrolase activity"/>
    <property type="evidence" value="ECO:0007669"/>
    <property type="project" value="UniProtKB-KW"/>
</dbReference>
<keyword evidence="1" id="KW-0378">Hydrolase</keyword>
<dbReference type="InterPro" id="IPR010905">
    <property type="entry name" value="Glyco_hydro_88"/>
</dbReference>
<evidence type="ECO:0000256" key="4">
    <source>
        <dbReference type="SAM" id="SignalP"/>
    </source>
</evidence>
<organism evidence="5 6">
    <name type="scientific">Amanita thiersii Skay4041</name>
    <dbReference type="NCBI Taxonomy" id="703135"/>
    <lineage>
        <taxon>Eukaryota</taxon>
        <taxon>Fungi</taxon>
        <taxon>Dikarya</taxon>
        <taxon>Basidiomycota</taxon>
        <taxon>Agaricomycotina</taxon>
        <taxon>Agaricomycetes</taxon>
        <taxon>Agaricomycetidae</taxon>
        <taxon>Agaricales</taxon>
        <taxon>Pluteineae</taxon>
        <taxon>Amanitaceae</taxon>
        <taxon>Amanita</taxon>
    </lineage>
</organism>
<accession>A0A2A9N801</accession>
<name>A0A2A9N801_9AGAR</name>
<evidence type="ECO:0008006" key="7">
    <source>
        <dbReference type="Google" id="ProtNLM"/>
    </source>
</evidence>
<keyword evidence="3" id="KW-0472">Membrane</keyword>
<proteinExistence type="predicted"/>
<evidence type="ECO:0000256" key="2">
    <source>
        <dbReference type="SAM" id="MobiDB-lite"/>
    </source>
</evidence>
<dbReference type="SUPFAM" id="SSF48208">
    <property type="entry name" value="Six-hairpin glycosidases"/>
    <property type="match status" value="1"/>
</dbReference>
<dbReference type="InterPro" id="IPR012341">
    <property type="entry name" value="6hp_glycosidase-like_sf"/>
</dbReference>
<reference evidence="5 6" key="1">
    <citation type="submission" date="2014-02" db="EMBL/GenBank/DDBJ databases">
        <title>Transposable element dynamics among asymbiotic and ectomycorrhizal Amanita fungi.</title>
        <authorList>
            <consortium name="DOE Joint Genome Institute"/>
            <person name="Hess J."/>
            <person name="Skrede I."/>
            <person name="Wolfe B."/>
            <person name="LaButti K."/>
            <person name="Ohm R.A."/>
            <person name="Grigoriev I.V."/>
            <person name="Pringle A."/>
        </authorList>
    </citation>
    <scope>NUCLEOTIDE SEQUENCE [LARGE SCALE GENOMIC DNA]</scope>
    <source>
        <strain evidence="5 6">SKay4041</strain>
    </source>
</reference>
<dbReference type="PANTHER" id="PTHR41814:SF1">
    <property type="entry name" value="CELLULASE"/>
    <property type="match status" value="1"/>
</dbReference>
<keyword evidence="3" id="KW-1133">Transmembrane helix</keyword>